<dbReference type="Gene3D" id="3.40.50.150">
    <property type="entry name" value="Vaccinia Virus protein VP39"/>
    <property type="match status" value="1"/>
</dbReference>
<dbReference type="RefSeq" id="WP_039607584.1">
    <property type="nucleotide sequence ID" value="NZ_JWIC01000001.1"/>
</dbReference>
<comment type="caution">
    <text evidence="2">The sequence shown here is derived from an EMBL/GenBank/DDBJ whole genome shotgun (WGS) entry which is preliminary data.</text>
</comment>
<dbReference type="AlphaFoldDB" id="A0A0C1MVL4"/>
<organism evidence="2 3">
    <name type="scientific">Pseudoalteromonas luteoviolacea</name>
    <dbReference type="NCBI Taxonomy" id="43657"/>
    <lineage>
        <taxon>Bacteria</taxon>
        <taxon>Pseudomonadati</taxon>
        <taxon>Pseudomonadota</taxon>
        <taxon>Gammaproteobacteria</taxon>
        <taxon>Alteromonadales</taxon>
        <taxon>Pseudoalteromonadaceae</taxon>
        <taxon>Pseudoalteromonas</taxon>
    </lineage>
</organism>
<name>A0A0C1MVL4_9GAMM</name>
<dbReference type="SUPFAM" id="SSF53335">
    <property type="entry name" value="S-adenosyl-L-methionine-dependent methyltransferases"/>
    <property type="match status" value="1"/>
</dbReference>
<dbReference type="PANTHER" id="PTHR13369:SF0">
    <property type="entry name" value="GLUTATHIONE S-TRANSFERASE C-TERMINAL DOMAIN-CONTAINING PROTEIN"/>
    <property type="match status" value="1"/>
</dbReference>
<sequence>MISSYITHFQSLDRLLHETRQYWQLIAFDHLVTPWPELDDYLSGLDEATLSALDMDQSALQQTLSNYIPQLAEISTLTQIHLTEHHRPELPFWLSNGIKGRKVGQLQDFVSALNERQLPVLEWCAGKGHLGRILAYTGVPHVDSIELQAHLCEQGAQSAAQQKLDMTFHCADVLTEPVSHHFKAQQHAVALHACGKLHQNFMREAAAAGCEKISLSPCCYHLFTSDEYQPMSEVGKSSAVRLTHNDMKLALQETVTAPARVAKVRKKEVLWRLAFDALRREITHTDHYVSVPSVNKAVFSGEFADFCAWAAQKKGIELPAEIDYPRYLAQAEKRQKVTERIELVRHGFRRAIELWLVLDRVLYLHAKGYDVTLEQFCEKSLTPRNLLIQATRRQSQ</sequence>
<evidence type="ECO:0000313" key="3">
    <source>
        <dbReference type="Proteomes" id="UP000031327"/>
    </source>
</evidence>
<dbReference type="OrthoDB" id="5298194at2"/>
<accession>A0A0C1MVL4</accession>
<dbReference type="EMBL" id="JWIC01000001">
    <property type="protein sequence ID" value="KID58978.1"/>
    <property type="molecule type" value="Genomic_DNA"/>
</dbReference>
<evidence type="ECO:0000259" key="1">
    <source>
        <dbReference type="Pfam" id="PF13679"/>
    </source>
</evidence>
<proteinExistence type="predicted"/>
<dbReference type="Proteomes" id="UP000031327">
    <property type="component" value="Unassembled WGS sequence"/>
</dbReference>
<dbReference type="Pfam" id="PF13679">
    <property type="entry name" value="Methyltransf_32"/>
    <property type="match status" value="1"/>
</dbReference>
<dbReference type="PANTHER" id="PTHR13369">
    <property type="match status" value="1"/>
</dbReference>
<evidence type="ECO:0000313" key="2">
    <source>
        <dbReference type="EMBL" id="KID58978.1"/>
    </source>
</evidence>
<dbReference type="InterPro" id="IPR025714">
    <property type="entry name" value="Methyltranfer_dom"/>
</dbReference>
<gene>
    <name evidence="2" type="ORF">JF50_00480</name>
</gene>
<protein>
    <recommendedName>
        <fullName evidence="1">Methyltransferase domain-containing protein</fullName>
    </recommendedName>
</protein>
<dbReference type="InterPro" id="IPR029063">
    <property type="entry name" value="SAM-dependent_MTases_sf"/>
</dbReference>
<reference evidence="2 3" key="1">
    <citation type="submission" date="2014-12" db="EMBL/GenBank/DDBJ databases">
        <title>Draft Genome Sequence of Pseudoalteromonas luteoviolacea HI1.</title>
        <authorList>
            <person name="Asahina A.Y."/>
            <person name="Hadfield M.G."/>
        </authorList>
    </citation>
    <scope>NUCLEOTIDE SEQUENCE [LARGE SCALE GENOMIC DNA]</scope>
    <source>
        <strain evidence="2 3">HI1</strain>
    </source>
</reference>
<feature type="domain" description="Methyltransferase" evidence="1">
    <location>
        <begin position="106"/>
        <end position="223"/>
    </location>
</feature>